<dbReference type="Gene3D" id="1.20.1740.10">
    <property type="entry name" value="Amino acid/polyamine transporter I"/>
    <property type="match status" value="1"/>
</dbReference>
<evidence type="ECO:0000256" key="3">
    <source>
        <dbReference type="ARBA" id="ARBA00022475"/>
    </source>
</evidence>
<feature type="transmembrane region" description="Helical" evidence="8">
    <location>
        <begin position="273"/>
        <end position="291"/>
    </location>
</feature>
<feature type="transmembrane region" description="Helical" evidence="8">
    <location>
        <begin position="241"/>
        <end position="261"/>
    </location>
</feature>
<dbReference type="Proteomes" id="UP000053237">
    <property type="component" value="Unassembled WGS sequence"/>
</dbReference>
<proteinExistence type="inferred from homology"/>
<evidence type="ECO:0000256" key="6">
    <source>
        <dbReference type="ARBA" id="ARBA00023136"/>
    </source>
</evidence>
<keyword evidence="3" id="KW-1003">Cell membrane</keyword>
<dbReference type="AlphaFoldDB" id="A0A024G6R2"/>
<feature type="transmembrane region" description="Helical" evidence="8">
    <location>
        <begin position="183"/>
        <end position="206"/>
    </location>
</feature>
<dbReference type="PIRSF" id="PIRSF006060">
    <property type="entry name" value="AA_transporter"/>
    <property type="match status" value="1"/>
</dbReference>
<keyword evidence="2" id="KW-0813">Transport</keyword>
<reference evidence="9 10" key="1">
    <citation type="submission" date="2012-05" db="EMBL/GenBank/DDBJ databases">
        <title>Recombination and specialization in a pathogen metapopulation.</title>
        <authorList>
            <person name="Gardiner A."/>
            <person name="Kemen E."/>
            <person name="Schultz-Larsen T."/>
            <person name="MacLean D."/>
            <person name="Van Oosterhout C."/>
            <person name="Jones J.D.G."/>
        </authorList>
    </citation>
    <scope>NUCLEOTIDE SEQUENCE [LARGE SCALE GENOMIC DNA]</scope>
    <source>
        <strain evidence="9 10">Ac Nc2</strain>
    </source>
</reference>
<sequence>MNKSTSPGQQFRNIETPKAMIEAPTESILPSFNSGILARRILTTTSLVSMSFFFICGGPFGSEQIISSGGPMIGLIGLFVTPLVMSLPTGLMTAELSTAFPTSGGFVVWVLHAFGPFWASLVGYLSWVSGVIDNAIYPSLALATFTDVYGGLENKVAVYAVRSAIALVLSVPNFIGLKLVGNVTAVGFVLIMVPFVVLVIWAFAIADDWSALGELRRSESVIDAHGDVIGMTGNVDIEWSLLLQTLFWNYSGTIAISVFCGEVKNPNHSYPRALLYSTVLIILTYTFPLLASSAFNRPHWSTWDEGDFASIAKFVGGVPLATCILIATFMSNAGMFITEMCGDSYQLAAMGEIGLVPTCFATRNNRFDTPHWSICASIGFILIITTFNFDEILTMTNALTAIRQICSYASFIKLRYSHAETIRPFKVPGSIPVLVAMLVIPVAFLLFITQDVFHSLFPSLLVISVLIIGIAYAKWKKPTHEQLSRLQL</sequence>
<dbReference type="Pfam" id="PF13520">
    <property type="entry name" value="AA_permease_2"/>
    <property type="match status" value="1"/>
</dbReference>
<feature type="transmembrane region" description="Helical" evidence="8">
    <location>
        <begin position="72"/>
        <end position="94"/>
    </location>
</feature>
<evidence type="ECO:0000313" key="10">
    <source>
        <dbReference type="Proteomes" id="UP000053237"/>
    </source>
</evidence>
<evidence type="ECO:0000313" key="9">
    <source>
        <dbReference type="EMBL" id="CCI42000.1"/>
    </source>
</evidence>
<evidence type="ECO:0008006" key="11">
    <source>
        <dbReference type="Google" id="ProtNLM"/>
    </source>
</evidence>
<feature type="transmembrane region" description="Helical" evidence="8">
    <location>
        <begin position="41"/>
        <end position="60"/>
    </location>
</feature>
<dbReference type="GO" id="GO:0005886">
    <property type="term" value="C:plasma membrane"/>
    <property type="evidence" value="ECO:0007669"/>
    <property type="project" value="UniProtKB-SubCell"/>
</dbReference>
<keyword evidence="10" id="KW-1185">Reference proteome</keyword>
<gene>
    <name evidence="9" type="ORF">BN9_027840</name>
</gene>
<dbReference type="STRING" id="65357.A0A024G6R2"/>
<keyword evidence="6 8" id="KW-0472">Membrane</keyword>
<evidence type="ECO:0000256" key="1">
    <source>
        <dbReference type="ARBA" id="ARBA00004651"/>
    </source>
</evidence>
<dbReference type="OrthoDB" id="5982228at2759"/>
<comment type="subcellular location">
    <subcellularLocation>
        <location evidence="1">Cell membrane</location>
        <topology evidence="1">Multi-pass membrane protein</topology>
    </subcellularLocation>
</comment>
<organism evidence="9 10">
    <name type="scientific">Albugo candida</name>
    <dbReference type="NCBI Taxonomy" id="65357"/>
    <lineage>
        <taxon>Eukaryota</taxon>
        <taxon>Sar</taxon>
        <taxon>Stramenopiles</taxon>
        <taxon>Oomycota</taxon>
        <taxon>Peronosporomycetes</taxon>
        <taxon>Albuginales</taxon>
        <taxon>Albuginaceae</taxon>
        <taxon>Albugo</taxon>
    </lineage>
</organism>
<feature type="transmembrane region" description="Helical" evidence="8">
    <location>
        <begin position="455"/>
        <end position="475"/>
    </location>
</feature>
<evidence type="ECO:0000256" key="4">
    <source>
        <dbReference type="ARBA" id="ARBA00022692"/>
    </source>
</evidence>
<feature type="transmembrane region" description="Helical" evidence="8">
    <location>
        <begin position="311"/>
        <end position="330"/>
    </location>
</feature>
<name>A0A024G6R2_9STRA</name>
<dbReference type="PANTHER" id="PTHR45826">
    <property type="entry name" value="POLYAMINE TRANSPORTER PUT1"/>
    <property type="match status" value="1"/>
</dbReference>
<dbReference type="GO" id="GO:0015203">
    <property type="term" value="F:polyamine transmembrane transporter activity"/>
    <property type="evidence" value="ECO:0007669"/>
    <property type="project" value="UniProtKB-ARBA"/>
</dbReference>
<feature type="transmembrane region" description="Helical" evidence="8">
    <location>
        <begin position="106"/>
        <end position="127"/>
    </location>
</feature>
<protein>
    <recommendedName>
        <fullName evidence="11">Amino acid permease/ SLC12A domain-containing protein</fullName>
    </recommendedName>
</protein>
<feature type="transmembrane region" description="Helical" evidence="8">
    <location>
        <begin position="156"/>
        <end position="176"/>
    </location>
</feature>
<evidence type="ECO:0000256" key="5">
    <source>
        <dbReference type="ARBA" id="ARBA00022989"/>
    </source>
</evidence>
<comment type="similarity">
    <text evidence="7">Belongs to the amino acid-polyamine-organocation (APC) superfamily. Polyamine:cation symporter (PHS) (TC 2.A.3.12) family.</text>
</comment>
<evidence type="ECO:0000256" key="2">
    <source>
        <dbReference type="ARBA" id="ARBA00022448"/>
    </source>
</evidence>
<keyword evidence="4 8" id="KW-0812">Transmembrane</keyword>
<evidence type="ECO:0000256" key="8">
    <source>
        <dbReference type="SAM" id="Phobius"/>
    </source>
</evidence>
<keyword evidence="5 8" id="KW-1133">Transmembrane helix</keyword>
<evidence type="ECO:0000256" key="7">
    <source>
        <dbReference type="ARBA" id="ARBA00024041"/>
    </source>
</evidence>
<accession>A0A024G6R2</accession>
<comment type="caution">
    <text evidence="9">The sequence shown here is derived from an EMBL/GenBank/DDBJ whole genome shotgun (WGS) entry which is preliminary data.</text>
</comment>
<feature type="transmembrane region" description="Helical" evidence="8">
    <location>
        <begin position="431"/>
        <end position="449"/>
    </location>
</feature>
<dbReference type="InterPro" id="IPR002293">
    <property type="entry name" value="AA/rel_permease1"/>
</dbReference>
<dbReference type="PANTHER" id="PTHR45826:SF2">
    <property type="entry name" value="AMINO ACID TRANSPORTER"/>
    <property type="match status" value="1"/>
</dbReference>
<dbReference type="InterPro" id="IPR044566">
    <property type="entry name" value="RMV1-like"/>
</dbReference>
<dbReference type="InParanoid" id="A0A024G6R2"/>
<dbReference type="EMBL" id="CAIX01000028">
    <property type="protein sequence ID" value="CCI42000.1"/>
    <property type="molecule type" value="Genomic_DNA"/>
</dbReference>